<evidence type="ECO:0000256" key="7">
    <source>
        <dbReference type="ARBA" id="ARBA00023242"/>
    </source>
</evidence>
<dbReference type="SMART" id="SM00910">
    <property type="entry name" value="HIRAN"/>
    <property type="match status" value="1"/>
</dbReference>
<dbReference type="InterPro" id="IPR014905">
    <property type="entry name" value="HIRAN"/>
</dbReference>
<dbReference type="PANTHER" id="PTHR45626:SF45">
    <property type="entry name" value="DNA REPAIR PROTEIN RAD5A"/>
    <property type="match status" value="1"/>
</dbReference>
<dbReference type="InterPro" id="IPR038718">
    <property type="entry name" value="SNF2-like_sf"/>
</dbReference>
<keyword evidence="2" id="KW-0479">Metal-binding</keyword>
<dbReference type="PANTHER" id="PTHR45626">
    <property type="entry name" value="TRANSCRIPTION TERMINATION FACTOR 2-RELATED"/>
    <property type="match status" value="1"/>
</dbReference>
<keyword evidence="10" id="KW-0347">Helicase</keyword>
<evidence type="ECO:0000256" key="2">
    <source>
        <dbReference type="ARBA" id="ARBA00022723"/>
    </source>
</evidence>
<dbReference type="InterPro" id="IPR050628">
    <property type="entry name" value="SNF2_RAD54_helicase_TF"/>
</dbReference>
<dbReference type="InterPro" id="IPR000330">
    <property type="entry name" value="SNF2_N"/>
</dbReference>
<feature type="compositionally biased region" description="Low complexity" evidence="8">
    <location>
        <begin position="25"/>
        <end position="50"/>
    </location>
</feature>
<keyword evidence="4" id="KW-0378">Hydrolase</keyword>
<evidence type="ECO:0000313" key="11">
    <source>
        <dbReference type="Proteomes" id="UP001151760"/>
    </source>
</evidence>
<evidence type="ECO:0000256" key="4">
    <source>
        <dbReference type="ARBA" id="ARBA00022801"/>
    </source>
</evidence>
<evidence type="ECO:0000256" key="3">
    <source>
        <dbReference type="ARBA" id="ARBA00022741"/>
    </source>
</evidence>
<dbReference type="Gene3D" id="3.40.50.10810">
    <property type="entry name" value="Tandem AAA-ATPase domain"/>
    <property type="match status" value="1"/>
</dbReference>
<feature type="domain" description="HIRAN" evidence="9">
    <location>
        <begin position="88"/>
        <end position="227"/>
    </location>
</feature>
<gene>
    <name evidence="10" type="ORF">Tco_1070058</name>
</gene>
<dbReference type="InterPro" id="IPR027417">
    <property type="entry name" value="P-loop_NTPase"/>
</dbReference>
<reference evidence="10" key="1">
    <citation type="journal article" date="2022" name="Int. J. Mol. Sci.">
        <title>Draft Genome of Tanacetum Coccineum: Genomic Comparison of Closely Related Tanacetum-Family Plants.</title>
        <authorList>
            <person name="Yamashiro T."/>
            <person name="Shiraishi A."/>
            <person name="Nakayama K."/>
            <person name="Satake H."/>
        </authorList>
    </citation>
    <scope>NUCLEOTIDE SEQUENCE</scope>
</reference>
<keyword evidence="3" id="KW-0547">Nucleotide-binding</keyword>
<dbReference type="Pfam" id="PF00176">
    <property type="entry name" value="SNF2-rel_dom"/>
    <property type="match status" value="1"/>
</dbReference>
<comment type="subcellular location">
    <subcellularLocation>
        <location evidence="1">Nucleus</location>
    </subcellularLocation>
</comment>
<evidence type="ECO:0000259" key="9">
    <source>
        <dbReference type="SMART" id="SM00910"/>
    </source>
</evidence>
<feature type="region of interest" description="Disordered" evidence="8">
    <location>
        <begin position="319"/>
        <end position="346"/>
    </location>
</feature>
<evidence type="ECO:0000313" key="10">
    <source>
        <dbReference type="EMBL" id="GJT88341.1"/>
    </source>
</evidence>
<keyword evidence="5" id="KW-0862">Zinc</keyword>
<protein>
    <submittedName>
        <fullName evidence="10">Helicase</fullName>
    </submittedName>
</protein>
<feature type="region of interest" description="Disordered" evidence="8">
    <location>
        <begin position="25"/>
        <end position="63"/>
    </location>
</feature>
<sequence>MHPSNASMIVTAAKELFIYPTTTPLQPSTSFSTPQPSKPSLLSPPSITPKARPKAKPKAKPEAKLDKVGCSENVNVKGRIGGDEWWFVGCCDVVGLSTCKQGGTELEYIWSGRIRCGERVDFTFPLERGKVGVGGCGSGGRGRGVVVCSEIVRFSTLASGECHFACSQLGRCRFSTVVSGEIGRISNEWARCLLPLVRDKKVQVEGVCKSTPNGSTAENEEAISDNDLDNIVGIANGSELEEMESPSALLSTTLHPCWDAYNLADKRKFVVYVNAFSGEATVEFPSTLQMSRGILADAIGLGKTIMTISLLLAHTKRGGSLDRDASSQACSESNEMGNGSDQSSSSLKKVAKFSGFDKLKKQKQTLIGGGNLIICPMTLIGQWKVKSCIIGEAGPGIDVMRRLVVIRFRYHDEEEDEISPSIRYIASLNKAINTKEALRHSWRQMHRSSNAQLATNAPIAKAMNVTMTATLEVMLAAQPQEIP</sequence>
<feature type="compositionally biased region" description="Polar residues" evidence="8">
    <location>
        <begin position="326"/>
        <end position="346"/>
    </location>
</feature>
<accession>A0ABQ5HKD9</accession>
<proteinExistence type="predicted"/>
<dbReference type="Proteomes" id="UP001151760">
    <property type="component" value="Unassembled WGS sequence"/>
</dbReference>
<dbReference type="Pfam" id="PF08797">
    <property type="entry name" value="HIRAN"/>
    <property type="match status" value="1"/>
</dbReference>
<evidence type="ECO:0000256" key="5">
    <source>
        <dbReference type="ARBA" id="ARBA00022833"/>
    </source>
</evidence>
<evidence type="ECO:0000256" key="1">
    <source>
        <dbReference type="ARBA" id="ARBA00004123"/>
    </source>
</evidence>
<reference evidence="10" key="2">
    <citation type="submission" date="2022-01" db="EMBL/GenBank/DDBJ databases">
        <authorList>
            <person name="Yamashiro T."/>
            <person name="Shiraishi A."/>
            <person name="Satake H."/>
            <person name="Nakayama K."/>
        </authorList>
    </citation>
    <scope>NUCLEOTIDE SEQUENCE</scope>
</reference>
<comment type="caution">
    <text evidence="10">The sequence shown here is derived from an EMBL/GenBank/DDBJ whole genome shotgun (WGS) entry which is preliminary data.</text>
</comment>
<name>A0ABQ5HKD9_9ASTR</name>
<keyword evidence="11" id="KW-1185">Reference proteome</keyword>
<keyword evidence="6" id="KW-0067">ATP-binding</keyword>
<keyword evidence="7" id="KW-0539">Nucleus</keyword>
<dbReference type="GO" id="GO:0004386">
    <property type="term" value="F:helicase activity"/>
    <property type="evidence" value="ECO:0007669"/>
    <property type="project" value="UniProtKB-KW"/>
</dbReference>
<dbReference type="SUPFAM" id="SSF52540">
    <property type="entry name" value="P-loop containing nucleoside triphosphate hydrolases"/>
    <property type="match status" value="1"/>
</dbReference>
<evidence type="ECO:0000256" key="8">
    <source>
        <dbReference type="SAM" id="MobiDB-lite"/>
    </source>
</evidence>
<evidence type="ECO:0000256" key="6">
    <source>
        <dbReference type="ARBA" id="ARBA00022840"/>
    </source>
</evidence>
<dbReference type="EMBL" id="BQNB010019722">
    <property type="protein sequence ID" value="GJT88341.1"/>
    <property type="molecule type" value="Genomic_DNA"/>
</dbReference>
<organism evidence="10 11">
    <name type="scientific">Tanacetum coccineum</name>
    <dbReference type="NCBI Taxonomy" id="301880"/>
    <lineage>
        <taxon>Eukaryota</taxon>
        <taxon>Viridiplantae</taxon>
        <taxon>Streptophyta</taxon>
        <taxon>Embryophyta</taxon>
        <taxon>Tracheophyta</taxon>
        <taxon>Spermatophyta</taxon>
        <taxon>Magnoliopsida</taxon>
        <taxon>eudicotyledons</taxon>
        <taxon>Gunneridae</taxon>
        <taxon>Pentapetalae</taxon>
        <taxon>asterids</taxon>
        <taxon>campanulids</taxon>
        <taxon>Asterales</taxon>
        <taxon>Asteraceae</taxon>
        <taxon>Asteroideae</taxon>
        <taxon>Anthemideae</taxon>
        <taxon>Anthemidinae</taxon>
        <taxon>Tanacetum</taxon>
    </lineage>
</organism>